<evidence type="ECO:0000256" key="2">
    <source>
        <dbReference type="ARBA" id="ARBA00022692"/>
    </source>
</evidence>
<dbReference type="OrthoDB" id="5525680at2759"/>
<evidence type="ECO:0000313" key="7">
    <source>
        <dbReference type="EMBL" id="KAF1956260.1"/>
    </source>
</evidence>
<dbReference type="AlphaFoldDB" id="A0A6A5TW46"/>
<accession>A0A6A5TW46</accession>
<dbReference type="EMBL" id="ML976992">
    <property type="protein sequence ID" value="KAF1956260.1"/>
    <property type="molecule type" value="Genomic_DNA"/>
</dbReference>
<feature type="domain" description="DUF202" evidence="6">
    <location>
        <begin position="65"/>
        <end position="136"/>
    </location>
</feature>
<evidence type="ECO:0000256" key="5">
    <source>
        <dbReference type="SAM" id="Phobius"/>
    </source>
</evidence>
<dbReference type="Pfam" id="PF02656">
    <property type="entry name" value="DUF202"/>
    <property type="match status" value="1"/>
</dbReference>
<keyword evidence="8" id="KW-1185">Reference proteome</keyword>
<sequence length="178" mass="20296">MDFRPLSQMQDTDESVLDEPYRPFYNFWAPTPVLVKQDNEYDRVAFKERPWLGVLLFDNNSSDARDHAANERTFLSWLRLAVYMAIVSVAITMSFHLKSQPSATEKRFALPFGIIFWVLSVACLISGLANYIKTVAMYSRRTALVQTGWKTQVVFTIVATAIVAACVLFLSTNAQTRR</sequence>
<evidence type="ECO:0000256" key="1">
    <source>
        <dbReference type="ARBA" id="ARBA00004127"/>
    </source>
</evidence>
<dbReference type="InterPro" id="IPR003807">
    <property type="entry name" value="DUF202"/>
</dbReference>
<feature type="transmembrane region" description="Helical" evidence="5">
    <location>
        <begin position="109"/>
        <end position="132"/>
    </location>
</feature>
<evidence type="ECO:0000313" key="8">
    <source>
        <dbReference type="Proteomes" id="UP000800035"/>
    </source>
</evidence>
<dbReference type="Proteomes" id="UP000800035">
    <property type="component" value="Unassembled WGS sequence"/>
</dbReference>
<keyword evidence="3 5" id="KW-1133">Transmembrane helix</keyword>
<protein>
    <recommendedName>
        <fullName evidence="6">DUF202 domain-containing protein</fullName>
    </recommendedName>
</protein>
<keyword evidence="2 5" id="KW-0812">Transmembrane</keyword>
<feature type="transmembrane region" description="Helical" evidence="5">
    <location>
        <begin position="77"/>
        <end position="97"/>
    </location>
</feature>
<feature type="transmembrane region" description="Helical" evidence="5">
    <location>
        <begin position="152"/>
        <end position="170"/>
    </location>
</feature>
<keyword evidence="4 5" id="KW-0472">Membrane</keyword>
<organism evidence="7 8">
    <name type="scientific">Byssothecium circinans</name>
    <dbReference type="NCBI Taxonomy" id="147558"/>
    <lineage>
        <taxon>Eukaryota</taxon>
        <taxon>Fungi</taxon>
        <taxon>Dikarya</taxon>
        <taxon>Ascomycota</taxon>
        <taxon>Pezizomycotina</taxon>
        <taxon>Dothideomycetes</taxon>
        <taxon>Pleosporomycetidae</taxon>
        <taxon>Pleosporales</taxon>
        <taxon>Massarineae</taxon>
        <taxon>Massarinaceae</taxon>
        <taxon>Byssothecium</taxon>
    </lineage>
</organism>
<evidence type="ECO:0000256" key="3">
    <source>
        <dbReference type="ARBA" id="ARBA00022989"/>
    </source>
</evidence>
<gene>
    <name evidence="7" type="ORF">CC80DRAFT_492516</name>
</gene>
<dbReference type="PANTHER" id="PTHR34187:SF3">
    <property type="entry name" value="DUF DOMAIN PROTEIN (AFU_ORTHOLOGUE AFUA_6G11150)"/>
    <property type="match status" value="1"/>
</dbReference>
<comment type="subcellular location">
    <subcellularLocation>
        <location evidence="1">Endomembrane system</location>
        <topology evidence="1">Multi-pass membrane protein</topology>
    </subcellularLocation>
</comment>
<evidence type="ECO:0000259" key="6">
    <source>
        <dbReference type="Pfam" id="PF02656"/>
    </source>
</evidence>
<dbReference type="PANTHER" id="PTHR34187">
    <property type="entry name" value="FGR18P"/>
    <property type="match status" value="1"/>
</dbReference>
<reference evidence="7" key="1">
    <citation type="journal article" date="2020" name="Stud. Mycol.">
        <title>101 Dothideomycetes genomes: a test case for predicting lifestyles and emergence of pathogens.</title>
        <authorList>
            <person name="Haridas S."/>
            <person name="Albert R."/>
            <person name="Binder M."/>
            <person name="Bloem J."/>
            <person name="Labutti K."/>
            <person name="Salamov A."/>
            <person name="Andreopoulos B."/>
            <person name="Baker S."/>
            <person name="Barry K."/>
            <person name="Bills G."/>
            <person name="Bluhm B."/>
            <person name="Cannon C."/>
            <person name="Castanera R."/>
            <person name="Culley D."/>
            <person name="Daum C."/>
            <person name="Ezra D."/>
            <person name="Gonzalez J."/>
            <person name="Henrissat B."/>
            <person name="Kuo A."/>
            <person name="Liang C."/>
            <person name="Lipzen A."/>
            <person name="Lutzoni F."/>
            <person name="Magnuson J."/>
            <person name="Mondo S."/>
            <person name="Nolan M."/>
            <person name="Ohm R."/>
            <person name="Pangilinan J."/>
            <person name="Park H.-J."/>
            <person name="Ramirez L."/>
            <person name="Alfaro M."/>
            <person name="Sun H."/>
            <person name="Tritt A."/>
            <person name="Yoshinaga Y."/>
            <person name="Zwiers L.-H."/>
            <person name="Turgeon B."/>
            <person name="Goodwin S."/>
            <person name="Spatafora J."/>
            <person name="Crous P."/>
            <person name="Grigoriev I."/>
        </authorList>
    </citation>
    <scope>NUCLEOTIDE SEQUENCE</scope>
    <source>
        <strain evidence="7">CBS 675.92</strain>
    </source>
</reference>
<dbReference type="GO" id="GO:0012505">
    <property type="term" value="C:endomembrane system"/>
    <property type="evidence" value="ECO:0007669"/>
    <property type="project" value="UniProtKB-SubCell"/>
</dbReference>
<dbReference type="InterPro" id="IPR052053">
    <property type="entry name" value="IM_YidH-like"/>
</dbReference>
<evidence type="ECO:0000256" key="4">
    <source>
        <dbReference type="ARBA" id="ARBA00023136"/>
    </source>
</evidence>
<proteinExistence type="predicted"/>
<name>A0A6A5TW46_9PLEO</name>